<feature type="domain" description="Csd3-like second N-terminal" evidence="9">
    <location>
        <begin position="147"/>
        <end position="273"/>
    </location>
</feature>
<dbReference type="Proteomes" id="UP001143545">
    <property type="component" value="Unassembled WGS sequence"/>
</dbReference>
<evidence type="ECO:0000256" key="7">
    <source>
        <dbReference type="ARBA" id="ARBA00023049"/>
    </source>
</evidence>
<keyword evidence="3" id="KW-0645">Protease</keyword>
<gene>
    <name evidence="10" type="ORF">NBRC110019_31110</name>
</gene>
<dbReference type="CDD" id="cd12797">
    <property type="entry name" value="M23_peptidase"/>
    <property type="match status" value="1"/>
</dbReference>
<evidence type="ECO:0000256" key="1">
    <source>
        <dbReference type="ARBA" id="ARBA00001947"/>
    </source>
</evidence>
<comment type="cofactor">
    <cofactor evidence="1">
        <name>Zn(2+)</name>
        <dbReference type="ChEBI" id="CHEBI:29105"/>
    </cofactor>
</comment>
<dbReference type="Gene3D" id="3.10.450.350">
    <property type="match status" value="1"/>
</dbReference>
<keyword evidence="7" id="KW-0482">Metalloprotease</keyword>
<dbReference type="GO" id="GO:0004222">
    <property type="term" value="F:metalloendopeptidase activity"/>
    <property type="evidence" value="ECO:0007669"/>
    <property type="project" value="TreeGrafter"/>
</dbReference>
<dbReference type="AlphaFoldDB" id="A0A9W6B7L7"/>
<evidence type="ECO:0000256" key="5">
    <source>
        <dbReference type="ARBA" id="ARBA00022801"/>
    </source>
</evidence>
<keyword evidence="4" id="KW-0479">Metal-binding</keyword>
<organism evidence="10 11">
    <name type="scientific">Neptunitalea chrysea</name>
    <dbReference type="NCBI Taxonomy" id="1647581"/>
    <lineage>
        <taxon>Bacteria</taxon>
        <taxon>Pseudomonadati</taxon>
        <taxon>Bacteroidota</taxon>
        <taxon>Flavobacteriia</taxon>
        <taxon>Flavobacteriales</taxon>
        <taxon>Flavobacteriaceae</taxon>
        <taxon>Neptunitalea</taxon>
    </lineage>
</organism>
<evidence type="ECO:0000313" key="10">
    <source>
        <dbReference type="EMBL" id="GLB54070.1"/>
    </source>
</evidence>
<keyword evidence="11" id="KW-1185">Reference proteome</keyword>
<keyword evidence="6" id="KW-0862">Zinc</keyword>
<evidence type="ECO:0000256" key="2">
    <source>
        <dbReference type="ARBA" id="ARBA00004196"/>
    </source>
</evidence>
<dbReference type="EMBL" id="BRVP01000033">
    <property type="protein sequence ID" value="GLB54070.1"/>
    <property type="molecule type" value="Genomic_DNA"/>
</dbReference>
<feature type="domain" description="M23ase beta-sheet core" evidence="8">
    <location>
        <begin position="285"/>
        <end position="379"/>
    </location>
</feature>
<evidence type="ECO:0000259" key="9">
    <source>
        <dbReference type="Pfam" id="PF19425"/>
    </source>
</evidence>
<dbReference type="Gene3D" id="2.70.70.10">
    <property type="entry name" value="Glucose Permease (Domain IIA)"/>
    <property type="match status" value="1"/>
</dbReference>
<sequence>MKKIILLAWVLVGVLSCGDTPKNEKEAEGKKDISEVVEKVEPTFEFGYNLDDFVVIKDTIKAGDSFGELMAKNHIGYPRVYEIANTARDTFDIRRIQIGRPYTILCSKDSLQQAKCFIYQPNSIDYVVLDFADSIVSYRDKKPVKFVEKKVSGVISENSSLSQTMLDAGMGYDVAERMARVFDYTIDFFALRKGDKFKLIYDEKFIDDTISAGSGRIKAAVFEHRGKPFYAFDFVTDKAKGARGYYDEEANEMKRFFLKAPLDIFRITSRYTPRRFHPVQKRWKAHKGTDYAAPTGTPIRVTASGTVIKSSYTSGNGNYVKVKHNNTYTTQYLHMSKRLVKVGQYVSQGDVIGLVGSTGLATGPHVCYRFWKNGRQVDPLREVMPPSDPLDEKLKESYFKSIKPLKERLDAIPYDDFVDDELVTEL</sequence>
<evidence type="ECO:0000256" key="3">
    <source>
        <dbReference type="ARBA" id="ARBA00022670"/>
    </source>
</evidence>
<name>A0A9W6B7L7_9FLAO</name>
<dbReference type="PROSITE" id="PS51257">
    <property type="entry name" value="PROKAR_LIPOPROTEIN"/>
    <property type="match status" value="1"/>
</dbReference>
<dbReference type="Pfam" id="PF01551">
    <property type="entry name" value="Peptidase_M23"/>
    <property type="match status" value="1"/>
</dbReference>
<dbReference type="GO" id="GO:0046872">
    <property type="term" value="F:metal ion binding"/>
    <property type="evidence" value="ECO:0007669"/>
    <property type="project" value="UniProtKB-KW"/>
</dbReference>
<protein>
    <submittedName>
        <fullName evidence="10">Peptidase M23</fullName>
    </submittedName>
</protein>
<accession>A0A9W6B7L7</accession>
<dbReference type="PANTHER" id="PTHR21666">
    <property type="entry name" value="PEPTIDASE-RELATED"/>
    <property type="match status" value="1"/>
</dbReference>
<dbReference type="InterPro" id="IPR050570">
    <property type="entry name" value="Cell_wall_metabolism_enzyme"/>
</dbReference>
<dbReference type="InterPro" id="IPR045834">
    <property type="entry name" value="Csd3_N2"/>
</dbReference>
<comment type="caution">
    <text evidence="10">The sequence shown here is derived from an EMBL/GenBank/DDBJ whole genome shotgun (WGS) entry which is preliminary data.</text>
</comment>
<dbReference type="PANTHER" id="PTHR21666:SF288">
    <property type="entry name" value="CELL DIVISION PROTEIN YTFB"/>
    <property type="match status" value="1"/>
</dbReference>
<evidence type="ECO:0000256" key="6">
    <source>
        <dbReference type="ARBA" id="ARBA00022833"/>
    </source>
</evidence>
<dbReference type="RefSeq" id="WP_281756450.1">
    <property type="nucleotide sequence ID" value="NZ_BRVP01000033.1"/>
</dbReference>
<proteinExistence type="predicted"/>
<comment type="subcellular location">
    <subcellularLocation>
        <location evidence="2">Cell envelope</location>
    </subcellularLocation>
</comment>
<dbReference type="SUPFAM" id="SSF51261">
    <property type="entry name" value="Duplicated hybrid motif"/>
    <property type="match status" value="1"/>
</dbReference>
<dbReference type="InterPro" id="IPR016047">
    <property type="entry name" value="M23ase_b-sheet_dom"/>
</dbReference>
<evidence type="ECO:0000259" key="8">
    <source>
        <dbReference type="Pfam" id="PF01551"/>
    </source>
</evidence>
<dbReference type="GO" id="GO:0006508">
    <property type="term" value="P:proteolysis"/>
    <property type="evidence" value="ECO:0007669"/>
    <property type="project" value="UniProtKB-KW"/>
</dbReference>
<evidence type="ECO:0000256" key="4">
    <source>
        <dbReference type="ARBA" id="ARBA00022723"/>
    </source>
</evidence>
<dbReference type="GO" id="GO:0030313">
    <property type="term" value="C:cell envelope"/>
    <property type="evidence" value="ECO:0007669"/>
    <property type="project" value="UniProtKB-SubCell"/>
</dbReference>
<dbReference type="Pfam" id="PF19425">
    <property type="entry name" value="Csd3_N2"/>
    <property type="match status" value="1"/>
</dbReference>
<dbReference type="InterPro" id="IPR011055">
    <property type="entry name" value="Dup_hybrid_motif"/>
</dbReference>
<reference evidence="10" key="1">
    <citation type="submission" date="2022-07" db="EMBL/GenBank/DDBJ databases">
        <title>Taxonomy of Novel Oxalotrophic and Methylotrophic Bacteria.</title>
        <authorList>
            <person name="Sahin N."/>
            <person name="Tani A."/>
        </authorList>
    </citation>
    <scope>NUCLEOTIDE SEQUENCE</scope>
    <source>
        <strain evidence="10">AM327</strain>
    </source>
</reference>
<evidence type="ECO:0000313" key="11">
    <source>
        <dbReference type="Proteomes" id="UP001143545"/>
    </source>
</evidence>
<keyword evidence="5" id="KW-0378">Hydrolase</keyword>